<accession>A0ABV8UYH3</accession>
<organism evidence="6 7">
    <name type="scientific">Simiduia curdlanivorans</name>
    <dbReference type="NCBI Taxonomy" id="1492769"/>
    <lineage>
        <taxon>Bacteria</taxon>
        <taxon>Pseudomonadati</taxon>
        <taxon>Pseudomonadota</taxon>
        <taxon>Gammaproteobacteria</taxon>
        <taxon>Cellvibrionales</taxon>
        <taxon>Cellvibrionaceae</taxon>
        <taxon>Simiduia</taxon>
    </lineage>
</organism>
<keyword evidence="3" id="KW-0975">Bacterial flagellum</keyword>
<gene>
    <name evidence="6" type="ORF">ACFOX3_00280</name>
</gene>
<evidence type="ECO:0000313" key="6">
    <source>
        <dbReference type="EMBL" id="MFC4360710.1"/>
    </source>
</evidence>
<dbReference type="Proteomes" id="UP001595840">
    <property type="component" value="Unassembled WGS sequence"/>
</dbReference>
<dbReference type="EMBL" id="JBHSCX010000001">
    <property type="protein sequence ID" value="MFC4360710.1"/>
    <property type="molecule type" value="Genomic_DNA"/>
</dbReference>
<dbReference type="RefSeq" id="WP_290265726.1">
    <property type="nucleotide sequence ID" value="NZ_JAUFQG010000006.1"/>
</dbReference>
<dbReference type="Gene3D" id="2.30.110.10">
    <property type="entry name" value="Electron Transport, Fmn-binding Protein, Chain A"/>
    <property type="match status" value="1"/>
</dbReference>
<dbReference type="Gene3D" id="2.40.10.220">
    <property type="entry name" value="predicted glycosyltransferase like domains"/>
    <property type="match status" value="1"/>
</dbReference>
<evidence type="ECO:0000259" key="5">
    <source>
        <dbReference type="Pfam" id="PF12945"/>
    </source>
</evidence>
<keyword evidence="6" id="KW-0966">Cell projection</keyword>
<keyword evidence="7" id="KW-1185">Reference proteome</keyword>
<dbReference type="Pfam" id="PF07238">
    <property type="entry name" value="PilZ"/>
    <property type="match status" value="1"/>
</dbReference>
<dbReference type="SUPFAM" id="SSF141371">
    <property type="entry name" value="PilZ domain-like"/>
    <property type="match status" value="2"/>
</dbReference>
<reference evidence="7" key="1">
    <citation type="journal article" date="2019" name="Int. J. Syst. Evol. Microbiol.">
        <title>The Global Catalogue of Microorganisms (GCM) 10K type strain sequencing project: providing services to taxonomists for standard genome sequencing and annotation.</title>
        <authorList>
            <consortium name="The Broad Institute Genomics Platform"/>
            <consortium name="The Broad Institute Genome Sequencing Center for Infectious Disease"/>
            <person name="Wu L."/>
            <person name="Ma J."/>
        </authorList>
    </citation>
    <scope>NUCLEOTIDE SEQUENCE [LARGE SCALE GENOMIC DNA]</scope>
    <source>
        <strain evidence="7">CECT 8570</strain>
    </source>
</reference>
<evidence type="ECO:0000313" key="7">
    <source>
        <dbReference type="Proteomes" id="UP001595840"/>
    </source>
</evidence>
<feature type="domain" description="PilZ" evidence="4">
    <location>
        <begin position="102"/>
        <end position="206"/>
    </location>
</feature>
<feature type="domain" description="Type III secretion system flagellar brake protein YcgR PilZN" evidence="5">
    <location>
        <begin position="11"/>
        <end position="94"/>
    </location>
</feature>
<keyword evidence="6" id="KW-0969">Cilium</keyword>
<dbReference type="Pfam" id="PF12945">
    <property type="entry name" value="PilZNR"/>
    <property type="match status" value="1"/>
</dbReference>
<keyword evidence="2" id="KW-0547">Nucleotide-binding</keyword>
<evidence type="ECO:0000259" key="4">
    <source>
        <dbReference type="Pfam" id="PF07238"/>
    </source>
</evidence>
<proteinExistence type="predicted"/>
<sequence>MKFEGLKLLPGIPLQLQFHHTPDLRERSLLVGYLRNKGIVVTTPQINGSSRPVKIGEQLNIRLFSSEANSAVAFSTQTTHVTVSPFPQLYLSYPASVATGEIRKAVRVTTELISTVKIAGASLSVTIVDLSTSGCRIESSKPLGVAGDRFVMVTKVDAAGTRRIVQLPCEIKVVINENLDADVCSYGLAFDTLSEEVSLVLHAYVYYQLRQA</sequence>
<evidence type="ECO:0000256" key="2">
    <source>
        <dbReference type="ARBA" id="ARBA00022741"/>
    </source>
</evidence>
<dbReference type="InterPro" id="IPR009875">
    <property type="entry name" value="PilZ_domain"/>
</dbReference>
<dbReference type="InterPro" id="IPR009926">
    <property type="entry name" value="T3SS_YcgR_PilZN"/>
</dbReference>
<name>A0ABV8UYH3_9GAMM</name>
<keyword evidence="6" id="KW-0282">Flagellum</keyword>
<keyword evidence="1" id="KW-0973">c-di-GMP</keyword>
<protein>
    <submittedName>
        <fullName evidence="6">Flagellar brake protein</fullName>
    </submittedName>
</protein>
<dbReference type="InterPro" id="IPR012349">
    <property type="entry name" value="Split_barrel_FMN-bd"/>
</dbReference>
<comment type="caution">
    <text evidence="6">The sequence shown here is derived from an EMBL/GenBank/DDBJ whole genome shotgun (WGS) entry which is preliminary data.</text>
</comment>
<evidence type="ECO:0000256" key="1">
    <source>
        <dbReference type="ARBA" id="ARBA00022636"/>
    </source>
</evidence>
<evidence type="ECO:0000256" key="3">
    <source>
        <dbReference type="ARBA" id="ARBA00023143"/>
    </source>
</evidence>